<evidence type="ECO:0000256" key="2">
    <source>
        <dbReference type="ARBA" id="ARBA00001947"/>
    </source>
</evidence>
<name>A0A5B7TM75_9FLAO</name>
<evidence type="ECO:0000256" key="8">
    <source>
        <dbReference type="ARBA" id="ARBA00022723"/>
    </source>
</evidence>
<protein>
    <recommendedName>
        <fullName evidence="5">Aminopeptidase N</fullName>
        <ecNumber evidence="4">3.4.11.2</ecNumber>
    </recommendedName>
</protein>
<evidence type="ECO:0000256" key="10">
    <source>
        <dbReference type="ARBA" id="ARBA00022833"/>
    </source>
</evidence>
<evidence type="ECO:0000313" key="15">
    <source>
        <dbReference type="Proteomes" id="UP000306229"/>
    </source>
</evidence>
<keyword evidence="8" id="KW-0479">Metal-binding</keyword>
<keyword evidence="9" id="KW-0378">Hydrolase</keyword>
<evidence type="ECO:0000259" key="12">
    <source>
        <dbReference type="Pfam" id="PF01433"/>
    </source>
</evidence>
<dbReference type="EMBL" id="CP040749">
    <property type="protein sequence ID" value="QCX37879.1"/>
    <property type="molecule type" value="Genomic_DNA"/>
</dbReference>
<dbReference type="InterPro" id="IPR027268">
    <property type="entry name" value="Peptidase_M4/M1_CTD_sf"/>
</dbReference>
<evidence type="ECO:0000256" key="11">
    <source>
        <dbReference type="ARBA" id="ARBA00023049"/>
    </source>
</evidence>
<dbReference type="GO" id="GO:0008270">
    <property type="term" value="F:zinc ion binding"/>
    <property type="evidence" value="ECO:0007669"/>
    <property type="project" value="InterPro"/>
</dbReference>
<dbReference type="PANTHER" id="PTHR11533">
    <property type="entry name" value="PROTEASE M1 ZINC METALLOPROTEASE"/>
    <property type="match status" value="1"/>
</dbReference>
<keyword evidence="11" id="KW-0482">Metalloprotease</keyword>
<comment type="cofactor">
    <cofactor evidence="2">
        <name>Zn(2+)</name>
        <dbReference type="ChEBI" id="CHEBI:29105"/>
    </cofactor>
</comment>
<gene>
    <name evidence="14" type="ORF">FF125_05305</name>
</gene>
<dbReference type="RefSeq" id="WP_138948802.1">
    <property type="nucleotide sequence ID" value="NZ_CP040749.1"/>
</dbReference>
<dbReference type="CDD" id="cd09603">
    <property type="entry name" value="M1_APN_like"/>
    <property type="match status" value="1"/>
</dbReference>
<dbReference type="PANTHER" id="PTHR11533:SF174">
    <property type="entry name" value="PUROMYCIN-SENSITIVE AMINOPEPTIDASE-RELATED"/>
    <property type="match status" value="1"/>
</dbReference>
<dbReference type="AlphaFoldDB" id="A0A5B7TM75"/>
<keyword evidence="6" id="KW-0031">Aminopeptidase</keyword>
<dbReference type="Gene3D" id="1.10.390.10">
    <property type="entry name" value="Neutral Protease Domain 2"/>
    <property type="match status" value="1"/>
</dbReference>
<feature type="domain" description="Peptidase M1 membrane alanine aminopeptidase" evidence="12">
    <location>
        <begin position="257"/>
        <end position="459"/>
    </location>
</feature>
<feature type="domain" description="Aminopeptidase N-like N-terminal" evidence="13">
    <location>
        <begin position="42"/>
        <end position="218"/>
    </location>
</feature>
<dbReference type="GO" id="GO:0042277">
    <property type="term" value="F:peptide binding"/>
    <property type="evidence" value="ECO:0007669"/>
    <property type="project" value="TreeGrafter"/>
</dbReference>
<keyword evidence="15" id="KW-1185">Reference proteome</keyword>
<evidence type="ECO:0000256" key="4">
    <source>
        <dbReference type="ARBA" id="ARBA00012564"/>
    </source>
</evidence>
<evidence type="ECO:0000256" key="6">
    <source>
        <dbReference type="ARBA" id="ARBA00022438"/>
    </source>
</evidence>
<keyword evidence="10" id="KW-0862">Zinc</keyword>
<keyword evidence="7" id="KW-0645">Protease</keyword>
<dbReference type="InterPro" id="IPR042097">
    <property type="entry name" value="Aminopeptidase_N-like_N_sf"/>
</dbReference>
<reference evidence="14 15" key="1">
    <citation type="submission" date="2019-05" db="EMBL/GenBank/DDBJ databases">
        <title>Algicella ahnfeltiae gen. nov., sp. nov., a novel marine bacterium of the family Flavobacteriaceae isolated from a red alga.</title>
        <authorList>
            <person name="Nedashkovskaya O.I."/>
            <person name="Kukhlevskiy A.D."/>
            <person name="Kim S.-G."/>
            <person name="Zhukova N.V."/>
            <person name="Mikhailov V.V."/>
        </authorList>
    </citation>
    <scope>NUCLEOTIDE SEQUENCE [LARGE SCALE GENOMIC DNA]</scope>
    <source>
        <strain evidence="14 15">10Alg115</strain>
    </source>
</reference>
<dbReference type="GO" id="GO:0005737">
    <property type="term" value="C:cytoplasm"/>
    <property type="evidence" value="ECO:0007669"/>
    <property type="project" value="TreeGrafter"/>
</dbReference>
<dbReference type="InterPro" id="IPR045357">
    <property type="entry name" value="Aminopeptidase_N-like_N"/>
</dbReference>
<comment type="catalytic activity">
    <reaction evidence="1">
        <text>Release of an N-terminal amino acid, Xaa-|-Yaa- from a peptide, amide or arylamide. Xaa is preferably Ala, but may be most amino acids including Pro (slow action). When a terminal hydrophobic residue is followed by a prolyl residue, the two may be released as an intact Xaa-Pro dipeptide.</text>
        <dbReference type="EC" id="3.4.11.2"/>
    </reaction>
</comment>
<dbReference type="Pfam" id="PF17900">
    <property type="entry name" value="Peptidase_M1_N"/>
    <property type="match status" value="1"/>
</dbReference>
<dbReference type="Pfam" id="PF01433">
    <property type="entry name" value="Peptidase_M1"/>
    <property type="match status" value="1"/>
</dbReference>
<dbReference type="Proteomes" id="UP000306229">
    <property type="component" value="Chromosome"/>
</dbReference>
<dbReference type="Gene3D" id="2.60.40.1730">
    <property type="entry name" value="tricorn interacting facor f3 domain"/>
    <property type="match status" value="1"/>
</dbReference>
<evidence type="ECO:0000256" key="3">
    <source>
        <dbReference type="ARBA" id="ARBA00010136"/>
    </source>
</evidence>
<dbReference type="InterPro" id="IPR014782">
    <property type="entry name" value="Peptidase_M1_dom"/>
</dbReference>
<evidence type="ECO:0000259" key="13">
    <source>
        <dbReference type="Pfam" id="PF17900"/>
    </source>
</evidence>
<dbReference type="SUPFAM" id="SSF63737">
    <property type="entry name" value="Leukotriene A4 hydrolase N-terminal domain"/>
    <property type="match status" value="1"/>
</dbReference>
<dbReference type="InterPro" id="IPR050344">
    <property type="entry name" value="Peptidase_M1_aminopeptidases"/>
</dbReference>
<dbReference type="PRINTS" id="PR00756">
    <property type="entry name" value="ALADIPTASE"/>
</dbReference>
<dbReference type="GO" id="GO:0006508">
    <property type="term" value="P:proteolysis"/>
    <property type="evidence" value="ECO:0007669"/>
    <property type="project" value="UniProtKB-KW"/>
</dbReference>
<dbReference type="OrthoDB" id="100605at2"/>
<evidence type="ECO:0000256" key="1">
    <source>
        <dbReference type="ARBA" id="ARBA00000098"/>
    </source>
</evidence>
<evidence type="ECO:0000256" key="9">
    <source>
        <dbReference type="ARBA" id="ARBA00022801"/>
    </source>
</evidence>
<comment type="similarity">
    <text evidence="3">Belongs to the peptidase M1 family.</text>
</comment>
<dbReference type="GO" id="GO:0070006">
    <property type="term" value="F:metalloaminopeptidase activity"/>
    <property type="evidence" value="ECO:0007669"/>
    <property type="project" value="TreeGrafter"/>
</dbReference>
<evidence type="ECO:0000256" key="5">
    <source>
        <dbReference type="ARBA" id="ARBA00015611"/>
    </source>
</evidence>
<accession>A0A5B7TM75</accession>
<dbReference type="GO" id="GO:0016020">
    <property type="term" value="C:membrane"/>
    <property type="evidence" value="ECO:0007669"/>
    <property type="project" value="TreeGrafter"/>
</dbReference>
<dbReference type="GO" id="GO:0016285">
    <property type="term" value="F:alanyl aminopeptidase activity"/>
    <property type="evidence" value="ECO:0007669"/>
    <property type="project" value="UniProtKB-EC"/>
</dbReference>
<evidence type="ECO:0000256" key="7">
    <source>
        <dbReference type="ARBA" id="ARBA00022670"/>
    </source>
</evidence>
<dbReference type="EC" id="3.4.11.2" evidence="4"/>
<dbReference type="InterPro" id="IPR001930">
    <property type="entry name" value="Peptidase_M1"/>
</dbReference>
<evidence type="ECO:0000313" key="14">
    <source>
        <dbReference type="EMBL" id="QCX37879.1"/>
    </source>
</evidence>
<sequence>MKKSILRIVGVLCVYAISIINSSLFAFTDNYPKNPKIDITNYAFNIKLSDTTDEIICVVTIDVNYLADGVAYLRLDLINTSTKLENKGMTVSSIISDGKEIIYSHENDEILIELPEKSYKNQTSQYTVSYKGIPATGLKIADNKYGDRTFFSDNWPNKGRNWLAMVDHPYDKSKCEFIVTAPNHYQVVSNGLKIEETDLENGMRLTHWKQSVPIASWLYVLGVAKFAVKYVDKFEGKSIETWVYPQDREAGFYDFAEPTKKVLEFYSSYIGPFSYERLANIQSNSVSGGMEAASAILYSEKSVKGDRNERWRNVVIHEIAHQWFGNAVTEYDWDEVWLSEGFATYFTLLFIEHEYGRDAFTNGLIDSKKRVDDFYKKNPKYTIIHDNLKDMKDVTSSQTYQKGSWILHMLRGKIGTELFWKGIRAYYKKYKDLNATVADFIREMEIVSGQDLSQFFEQWLYKPGTLKYEGDWKYDVKKKEVKIRLNQVQNDGSLFKMPLEIAVYHNEKQKPLIKTLQVNEKANTFYITVDSEPEKVVLDPNMWILMDSEFRKVK</sequence>
<dbReference type="GO" id="GO:0043171">
    <property type="term" value="P:peptide catabolic process"/>
    <property type="evidence" value="ECO:0007669"/>
    <property type="project" value="TreeGrafter"/>
</dbReference>
<dbReference type="GO" id="GO:0005615">
    <property type="term" value="C:extracellular space"/>
    <property type="evidence" value="ECO:0007669"/>
    <property type="project" value="TreeGrafter"/>
</dbReference>
<organism evidence="14 15">
    <name type="scientific">Aureibaculum algae</name>
    <dbReference type="NCBI Taxonomy" id="2584122"/>
    <lineage>
        <taxon>Bacteria</taxon>
        <taxon>Pseudomonadati</taxon>
        <taxon>Bacteroidota</taxon>
        <taxon>Flavobacteriia</taxon>
        <taxon>Flavobacteriales</taxon>
        <taxon>Flavobacteriaceae</taxon>
        <taxon>Aureibaculum</taxon>
    </lineage>
</organism>
<proteinExistence type="inferred from homology"/>
<dbReference type="KEGG" id="fbe:FF125_05305"/>
<dbReference type="SUPFAM" id="SSF55486">
    <property type="entry name" value="Metalloproteases ('zincins'), catalytic domain"/>
    <property type="match status" value="1"/>
</dbReference>